<dbReference type="InterPro" id="IPR002559">
    <property type="entry name" value="Transposase_11"/>
</dbReference>
<evidence type="ECO:0000313" key="8">
    <source>
        <dbReference type="Proteomes" id="UP000270873"/>
    </source>
</evidence>
<keyword evidence="2" id="KW-0547">Nucleotide-binding</keyword>
<evidence type="ECO:0000313" key="7">
    <source>
        <dbReference type="Proteomes" id="UP000050469"/>
    </source>
</evidence>
<gene>
    <name evidence="5" type="ORF">ALO53_03929</name>
    <name evidence="6" type="ORF">ALP66_03307</name>
</gene>
<dbReference type="GO" id="GO:0005524">
    <property type="term" value="F:ATP binding"/>
    <property type="evidence" value="ECO:0007669"/>
    <property type="project" value="UniProtKB-KW"/>
</dbReference>
<dbReference type="EMBL" id="RBSP01000266">
    <property type="protein sequence ID" value="RMS50631.1"/>
    <property type="molecule type" value="Genomic_DNA"/>
</dbReference>
<feature type="domain" description="ABC transporter" evidence="4">
    <location>
        <begin position="54"/>
        <end position="276"/>
    </location>
</feature>
<evidence type="ECO:0000256" key="2">
    <source>
        <dbReference type="ARBA" id="ARBA00022741"/>
    </source>
</evidence>
<name>A0A0P9XNE3_PSEA0</name>
<keyword evidence="1" id="KW-0813">Transport</keyword>
<dbReference type="Gene3D" id="3.40.50.300">
    <property type="entry name" value="P-loop containing nucleotide triphosphate hydrolases"/>
    <property type="match status" value="1"/>
</dbReference>
<protein>
    <submittedName>
        <fullName evidence="5">ABC-type multidrug efflux system, ATP-bindig protein</fullName>
    </submittedName>
</protein>
<dbReference type="PATRIC" id="fig|251724.3.peg.5543"/>
<dbReference type="GO" id="GO:0003677">
    <property type="term" value="F:DNA binding"/>
    <property type="evidence" value="ECO:0007669"/>
    <property type="project" value="InterPro"/>
</dbReference>
<dbReference type="InterPro" id="IPR017871">
    <property type="entry name" value="ABC_transporter-like_CS"/>
</dbReference>
<dbReference type="PANTHER" id="PTHR42711">
    <property type="entry name" value="ABC TRANSPORTER ATP-BINDING PROTEIN"/>
    <property type="match status" value="1"/>
</dbReference>
<evidence type="ECO:0000313" key="6">
    <source>
        <dbReference type="EMBL" id="RMS50631.1"/>
    </source>
</evidence>
<dbReference type="PROSITE" id="PS50893">
    <property type="entry name" value="ABC_TRANSPORTER_2"/>
    <property type="match status" value="1"/>
</dbReference>
<organism evidence="5 7">
    <name type="scientific">Pseudomonas amygdali pv. photiniae</name>
    <dbReference type="NCBI Taxonomy" id="251724"/>
    <lineage>
        <taxon>Bacteria</taxon>
        <taxon>Pseudomonadati</taxon>
        <taxon>Pseudomonadota</taxon>
        <taxon>Gammaproteobacteria</taxon>
        <taxon>Pseudomonadales</taxon>
        <taxon>Pseudomonadaceae</taxon>
        <taxon>Pseudomonas</taxon>
        <taxon>Pseudomonas amygdali</taxon>
    </lineage>
</organism>
<dbReference type="PANTHER" id="PTHR42711:SF15">
    <property type="entry name" value="ABC-TYPE MULTIDRUG TRANSPORT SYSTEM, ATPASE COMPONENT"/>
    <property type="match status" value="1"/>
</dbReference>
<dbReference type="GO" id="GO:0016887">
    <property type="term" value="F:ATP hydrolysis activity"/>
    <property type="evidence" value="ECO:0007669"/>
    <property type="project" value="InterPro"/>
</dbReference>
<keyword evidence="3" id="KW-0067">ATP-binding</keyword>
<accession>A0A0P9XNE3</accession>
<dbReference type="PROSITE" id="PS00211">
    <property type="entry name" value="ABC_TRANSPORTER_1"/>
    <property type="match status" value="1"/>
</dbReference>
<comment type="caution">
    <text evidence="5">The sequence shown here is derived from an EMBL/GenBank/DDBJ whole genome shotgun (WGS) entry which is preliminary data.</text>
</comment>
<dbReference type="EMBL" id="LJQO01000388">
    <property type="protein sequence ID" value="KPX66328.1"/>
    <property type="molecule type" value="Genomic_DNA"/>
</dbReference>
<dbReference type="InterPro" id="IPR027417">
    <property type="entry name" value="P-loop_NTPase"/>
</dbReference>
<dbReference type="NCBIfam" id="NF033580">
    <property type="entry name" value="transpos_IS5_3"/>
    <property type="match status" value="1"/>
</dbReference>
<dbReference type="SUPFAM" id="SSF52540">
    <property type="entry name" value="P-loop containing nucleoside triphosphate hydrolases"/>
    <property type="match status" value="1"/>
</dbReference>
<evidence type="ECO:0000259" key="4">
    <source>
        <dbReference type="PROSITE" id="PS50893"/>
    </source>
</evidence>
<dbReference type="Pfam" id="PF01609">
    <property type="entry name" value="DDE_Tnp_1"/>
    <property type="match status" value="1"/>
</dbReference>
<dbReference type="Proteomes" id="UP000270873">
    <property type="component" value="Unassembled WGS sequence"/>
</dbReference>
<proteinExistence type="predicted"/>
<dbReference type="GO" id="GO:0004803">
    <property type="term" value="F:transposase activity"/>
    <property type="evidence" value="ECO:0007669"/>
    <property type="project" value="InterPro"/>
</dbReference>
<reference evidence="5 7" key="1">
    <citation type="submission" date="2015-09" db="EMBL/GenBank/DDBJ databases">
        <title>Genome announcement of multiple Pseudomonas syringae strains.</title>
        <authorList>
            <person name="Thakur S."/>
            <person name="Wang P.W."/>
            <person name="Gong Y."/>
            <person name="Weir B.S."/>
            <person name="Guttman D.S."/>
        </authorList>
    </citation>
    <scope>NUCLEOTIDE SEQUENCE [LARGE SCALE GENOMIC DNA]</scope>
    <source>
        <strain evidence="5 7">ICMP7840</strain>
    </source>
</reference>
<dbReference type="InterPro" id="IPR003439">
    <property type="entry name" value="ABC_transporter-like_ATP-bd"/>
</dbReference>
<dbReference type="Proteomes" id="UP000050469">
    <property type="component" value="Unassembled WGS sequence"/>
</dbReference>
<evidence type="ECO:0000256" key="3">
    <source>
        <dbReference type="ARBA" id="ARBA00022840"/>
    </source>
</evidence>
<dbReference type="Pfam" id="PF13304">
    <property type="entry name" value="AAA_21"/>
    <property type="match status" value="1"/>
</dbReference>
<dbReference type="InterPro" id="IPR003959">
    <property type="entry name" value="ATPase_AAA_core"/>
</dbReference>
<evidence type="ECO:0000256" key="1">
    <source>
        <dbReference type="ARBA" id="ARBA00022448"/>
    </source>
</evidence>
<reference evidence="6 8" key="2">
    <citation type="submission" date="2018-08" db="EMBL/GenBank/DDBJ databases">
        <title>Recombination of ecologically and evolutionarily significant loci maintains genetic cohesion in the Pseudomonas syringae species complex.</title>
        <authorList>
            <person name="Dillon M."/>
            <person name="Thakur S."/>
            <person name="Almeida R.N.D."/>
            <person name="Weir B.S."/>
            <person name="Guttman D.S."/>
        </authorList>
    </citation>
    <scope>NUCLEOTIDE SEQUENCE [LARGE SCALE GENOMIC DNA]</scope>
    <source>
        <strain evidence="6 8">ICMP 7847</strain>
    </source>
</reference>
<evidence type="ECO:0000313" key="5">
    <source>
        <dbReference type="EMBL" id="KPX66328.1"/>
    </source>
</evidence>
<sequence>MVCDANGVPLRFTLSPGQASDIAHAQPLLDRVRIPGKPGRPRKRSRWLLADKGYDAEHLRHYCDRYRMQPVIPLRTMHRKPRPGLPRLFDRPKYRQRNIIERMFGWLKENRRIGTRYDKLARSFSAMVTLACSLRCMRQYFSYKTYGIPAKIAKERAEQYLTQLGLWEKRDVPSRSLSGGMKRRLMIARALIHEPRLLILDEPTAGVDIELRRSMWTFLTELNSKGITIILTTHYLEEAEQLCRNIGIIDHGVIVQNTGMKQLLSTLTVETFVLDLKASWQTAPQLPGFPCRLLDSHTLEVQVDKNVGITALFSQLAFQNIEVLSLRNKSNRLEELFVSLVEKNLAKVAL</sequence>
<dbReference type="InterPro" id="IPR050763">
    <property type="entry name" value="ABC_transporter_ATP-binding"/>
</dbReference>
<dbReference type="AlphaFoldDB" id="A0A0P9XNE3"/>
<dbReference type="GO" id="GO:0006313">
    <property type="term" value="P:DNA transposition"/>
    <property type="evidence" value="ECO:0007669"/>
    <property type="project" value="InterPro"/>
</dbReference>